<keyword evidence="1" id="KW-0812">Transmembrane</keyword>
<keyword evidence="1" id="KW-1133">Transmembrane helix</keyword>
<sequence>MMLGLTFWKHVIGARTDAIRDSRTTAHDRHRRISRTLVLTSAAVAFAAIAFGAPVVGISVFLLTTLPFVLSGT</sequence>
<name>A0A071MCY6_9BURK</name>
<keyword evidence="1" id="KW-0472">Membrane</keyword>
<gene>
    <name evidence="2" type="ORF">DT99_15700</name>
</gene>
<dbReference type="EMBL" id="JJOA01000013">
    <property type="protein sequence ID" value="KEA58598.1"/>
    <property type="molecule type" value="Genomic_DNA"/>
</dbReference>
<dbReference type="AlphaFoldDB" id="A0A071MCY6"/>
<protein>
    <submittedName>
        <fullName evidence="2">Uncharacterized protein</fullName>
    </submittedName>
</protein>
<proteinExistence type="predicted"/>
<reference evidence="2" key="1">
    <citation type="submission" date="2014-04" db="EMBL/GenBank/DDBJ databases">
        <title>In planta biocontrol of soil-borne Fusarium wilt of banana through a plant endophytic bacterium, Burkholderia cenocepacia 869T2.</title>
        <authorList>
            <person name="Ho Y.-N."/>
            <person name="Chiang H.-M."/>
            <person name="Chao C.-P."/>
            <person name="Su C.-C."/>
            <person name="Hsu H.-F."/>
            <person name="Guo C.-T."/>
            <person name="Hsieh J.-L."/>
            <person name="Huang C.-C."/>
        </authorList>
    </citation>
    <scope>NUCLEOTIDE SEQUENCE [LARGE SCALE GENOMIC DNA]</scope>
    <source>
        <strain evidence="2">869T2</strain>
    </source>
</reference>
<feature type="transmembrane region" description="Helical" evidence="1">
    <location>
        <begin position="37"/>
        <end position="70"/>
    </location>
</feature>
<evidence type="ECO:0000256" key="1">
    <source>
        <dbReference type="SAM" id="Phobius"/>
    </source>
</evidence>
<organism evidence="2">
    <name type="scientific">Burkholderia cenocepacia</name>
    <dbReference type="NCBI Taxonomy" id="95486"/>
    <lineage>
        <taxon>Bacteria</taxon>
        <taxon>Pseudomonadati</taxon>
        <taxon>Pseudomonadota</taxon>
        <taxon>Betaproteobacteria</taxon>
        <taxon>Burkholderiales</taxon>
        <taxon>Burkholderiaceae</taxon>
        <taxon>Burkholderia</taxon>
        <taxon>Burkholderia cepacia complex</taxon>
    </lineage>
</organism>
<accession>A0A071MCY6</accession>
<comment type="caution">
    <text evidence="2">The sequence shown here is derived from an EMBL/GenBank/DDBJ whole genome shotgun (WGS) entry which is preliminary data.</text>
</comment>
<dbReference type="OrthoDB" id="9018973at2"/>
<evidence type="ECO:0000313" key="2">
    <source>
        <dbReference type="EMBL" id="KEA58598.1"/>
    </source>
</evidence>